<feature type="region of interest" description="Disordered" evidence="1">
    <location>
        <begin position="47"/>
        <end position="76"/>
    </location>
</feature>
<evidence type="ECO:0000313" key="2">
    <source>
        <dbReference type="EMBL" id="KAK4450657.1"/>
    </source>
</evidence>
<feature type="compositionally biased region" description="Basic and acidic residues" evidence="1">
    <location>
        <begin position="11"/>
        <end position="33"/>
    </location>
</feature>
<dbReference type="Proteomes" id="UP001321760">
    <property type="component" value="Unassembled WGS sequence"/>
</dbReference>
<dbReference type="AlphaFoldDB" id="A0AAV9GRT5"/>
<evidence type="ECO:0000313" key="3">
    <source>
        <dbReference type="Proteomes" id="UP001321760"/>
    </source>
</evidence>
<evidence type="ECO:0000256" key="1">
    <source>
        <dbReference type="SAM" id="MobiDB-lite"/>
    </source>
</evidence>
<dbReference type="EMBL" id="MU865931">
    <property type="protein sequence ID" value="KAK4450657.1"/>
    <property type="molecule type" value="Genomic_DNA"/>
</dbReference>
<reference evidence="2" key="1">
    <citation type="journal article" date="2023" name="Mol. Phylogenet. Evol.">
        <title>Genome-scale phylogeny and comparative genomics of the fungal order Sordariales.</title>
        <authorList>
            <person name="Hensen N."/>
            <person name="Bonometti L."/>
            <person name="Westerberg I."/>
            <person name="Brannstrom I.O."/>
            <person name="Guillou S."/>
            <person name="Cros-Aarteil S."/>
            <person name="Calhoun S."/>
            <person name="Haridas S."/>
            <person name="Kuo A."/>
            <person name="Mondo S."/>
            <person name="Pangilinan J."/>
            <person name="Riley R."/>
            <person name="LaButti K."/>
            <person name="Andreopoulos B."/>
            <person name="Lipzen A."/>
            <person name="Chen C."/>
            <person name="Yan M."/>
            <person name="Daum C."/>
            <person name="Ng V."/>
            <person name="Clum A."/>
            <person name="Steindorff A."/>
            <person name="Ohm R.A."/>
            <person name="Martin F."/>
            <person name="Silar P."/>
            <person name="Natvig D.O."/>
            <person name="Lalanne C."/>
            <person name="Gautier V."/>
            <person name="Ament-Velasquez S.L."/>
            <person name="Kruys A."/>
            <person name="Hutchinson M.I."/>
            <person name="Powell A.J."/>
            <person name="Barry K."/>
            <person name="Miller A.N."/>
            <person name="Grigoriev I.V."/>
            <person name="Debuchy R."/>
            <person name="Gladieux P."/>
            <person name="Hiltunen Thoren M."/>
            <person name="Johannesson H."/>
        </authorList>
    </citation>
    <scope>NUCLEOTIDE SEQUENCE</scope>
    <source>
        <strain evidence="2">PSN243</strain>
    </source>
</reference>
<protein>
    <submittedName>
        <fullName evidence="2">Uncharacterized protein</fullName>
    </submittedName>
</protein>
<sequence>MAASTESSAQFERDLRSAKQGWKRDKNSSEKWARGFWHAPGVTVDMVTGQPINGTESQQAKVRPRSRYCDNGHHTKRTPNYVKMRTVYDAPSGRVKAKLHAARECDDPSSRSLSELPPISPQLVRRMSASDNTLYSFDRTDTPGKPLTLDIFIKAPTARDTERLVEKEYEIVDANGQALKGRKARQNLRHAATDIEATREEAAEVDGFELV</sequence>
<name>A0AAV9GRT5_9PEZI</name>
<organism evidence="2 3">
    <name type="scientific">Podospora aff. communis PSN243</name>
    <dbReference type="NCBI Taxonomy" id="3040156"/>
    <lineage>
        <taxon>Eukaryota</taxon>
        <taxon>Fungi</taxon>
        <taxon>Dikarya</taxon>
        <taxon>Ascomycota</taxon>
        <taxon>Pezizomycotina</taxon>
        <taxon>Sordariomycetes</taxon>
        <taxon>Sordariomycetidae</taxon>
        <taxon>Sordariales</taxon>
        <taxon>Podosporaceae</taxon>
        <taxon>Podospora</taxon>
    </lineage>
</organism>
<reference evidence="2" key="2">
    <citation type="submission" date="2023-05" db="EMBL/GenBank/DDBJ databases">
        <authorList>
            <consortium name="Lawrence Berkeley National Laboratory"/>
            <person name="Steindorff A."/>
            <person name="Hensen N."/>
            <person name="Bonometti L."/>
            <person name="Westerberg I."/>
            <person name="Brannstrom I.O."/>
            <person name="Guillou S."/>
            <person name="Cros-Aarteil S."/>
            <person name="Calhoun S."/>
            <person name="Haridas S."/>
            <person name="Kuo A."/>
            <person name="Mondo S."/>
            <person name="Pangilinan J."/>
            <person name="Riley R."/>
            <person name="Labutti K."/>
            <person name="Andreopoulos B."/>
            <person name="Lipzen A."/>
            <person name="Chen C."/>
            <person name="Yanf M."/>
            <person name="Daum C."/>
            <person name="Ng V."/>
            <person name="Clum A."/>
            <person name="Ohm R."/>
            <person name="Martin F."/>
            <person name="Silar P."/>
            <person name="Natvig D."/>
            <person name="Lalanne C."/>
            <person name="Gautier V."/>
            <person name="Ament-Velasquez S.L."/>
            <person name="Kruys A."/>
            <person name="Hutchinson M.I."/>
            <person name="Powell A.J."/>
            <person name="Barry K."/>
            <person name="Miller A.N."/>
            <person name="Grigoriev I.V."/>
            <person name="Debuchy R."/>
            <person name="Gladieux P."/>
            <person name="Thoren M.H."/>
            <person name="Johannesson H."/>
        </authorList>
    </citation>
    <scope>NUCLEOTIDE SEQUENCE</scope>
    <source>
        <strain evidence="2">PSN243</strain>
    </source>
</reference>
<feature type="compositionally biased region" description="Polar residues" evidence="1">
    <location>
        <begin position="50"/>
        <end position="60"/>
    </location>
</feature>
<gene>
    <name evidence="2" type="ORF">QBC34DRAFT_424395</name>
</gene>
<proteinExistence type="predicted"/>
<feature type="compositionally biased region" description="Polar residues" evidence="1">
    <location>
        <begin position="1"/>
        <end position="10"/>
    </location>
</feature>
<comment type="caution">
    <text evidence="2">The sequence shown here is derived from an EMBL/GenBank/DDBJ whole genome shotgun (WGS) entry which is preliminary data.</text>
</comment>
<keyword evidence="3" id="KW-1185">Reference proteome</keyword>
<accession>A0AAV9GRT5</accession>
<feature type="region of interest" description="Disordered" evidence="1">
    <location>
        <begin position="1"/>
        <end position="34"/>
    </location>
</feature>